<dbReference type="STRING" id="1280837.A0A316VJQ0"/>
<proteinExistence type="predicted"/>
<dbReference type="InterPro" id="IPR019434">
    <property type="entry name" value="DUF2423"/>
</dbReference>
<sequence>MAKGLRASSKVKARNARRYTPGTDYQVIHAARLNSISQRLMSRMNQGDDERTESAEDKDSTKAQDATTAQSDVQTNKVDSMQTDEEKKEAAPEKKISTSGPRNNRREQWRKARGWSAKKTGTQKGVKGKRRR</sequence>
<dbReference type="Pfam" id="PF10338">
    <property type="entry name" value="YBL028C_N"/>
    <property type="match status" value="1"/>
</dbReference>
<gene>
    <name evidence="3" type="ORF">FA14DRAFT_179612</name>
</gene>
<protein>
    <recommendedName>
        <fullName evidence="2">DUF2423 domain-containing protein</fullName>
    </recommendedName>
</protein>
<dbReference type="EMBL" id="KZ819603">
    <property type="protein sequence ID" value="PWN36251.1"/>
    <property type="molecule type" value="Genomic_DNA"/>
</dbReference>
<organism evidence="3 4">
    <name type="scientific">Meira miltonrushii</name>
    <dbReference type="NCBI Taxonomy" id="1280837"/>
    <lineage>
        <taxon>Eukaryota</taxon>
        <taxon>Fungi</taxon>
        <taxon>Dikarya</taxon>
        <taxon>Basidiomycota</taxon>
        <taxon>Ustilaginomycotina</taxon>
        <taxon>Exobasidiomycetes</taxon>
        <taxon>Exobasidiales</taxon>
        <taxon>Brachybasidiaceae</taxon>
        <taxon>Meira</taxon>
    </lineage>
</organism>
<evidence type="ECO:0000313" key="3">
    <source>
        <dbReference type="EMBL" id="PWN36251.1"/>
    </source>
</evidence>
<keyword evidence="4" id="KW-1185">Reference proteome</keyword>
<dbReference type="AlphaFoldDB" id="A0A316VJQ0"/>
<feature type="region of interest" description="Disordered" evidence="1">
    <location>
        <begin position="38"/>
        <end position="132"/>
    </location>
</feature>
<feature type="region of interest" description="Disordered" evidence="1">
    <location>
        <begin position="1"/>
        <end position="24"/>
    </location>
</feature>
<feature type="compositionally biased region" description="Polar residues" evidence="1">
    <location>
        <begin position="63"/>
        <end position="81"/>
    </location>
</feature>
<dbReference type="Proteomes" id="UP000245771">
    <property type="component" value="Unassembled WGS sequence"/>
</dbReference>
<dbReference type="InParanoid" id="A0A316VJQ0"/>
<dbReference type="OrthoDB" id="4087970at2759"/>
<dbReference type="PANTHER" id="PTHR28219:SF1">
    <property type="entry name" value="UPF0642 PROTEIN YBL028C"/>
    <property type="match status" value="1"/>
</dbReference>
<feature type="compositionally biased region" description="Basic and acidic residues" evidence="1">
    <location>
        <begin position="46"/>
        <end position="62"/>
    </location>
</feature>
<reference evidence="3 4" key="1">
    <citation type="journal article" date="2018" name="Mol. Biol. Evol.">
        <title>Broad Genomic Sampling Reveals a Smut Pathogenic Ancestry of the Fungal Clade Ustilaginomycotina.</title>
        <authorList>
            <person name="Kijpornyongpan T."/>
            <person name="Mondo S.J."/>
            <person name="Barry K."/>
            <person name="Sandor L."/>
            <person name="Lee J."/>
            <person name="Lipzen A."/>
            <person name="Pangilinan J."/>
            <person name="LaButti K."/>
            <person name="Hainaut M."/>
            <person name="Henrissat B."/>
            <person name="Grigoriev I.V."/>
            <person name="Spatafora J.W."/>
            <person name="Aime M.C."/>
        </authorList>
    </citation>
    <scope>NUCLEOTIDE SEQUENCE [LARGE SCALE GENOMIC DNA]</scope>
    <source>
        <strain evidence="3 4">MCA 3882</strain>
    </source>
</reference>
<evidence type="ECO:0000313" key="4">
    <source>
        <dbReference type="Proteomes" id="UP000245771"/>
    </source>
</evidence>
<feature type="domain" description="DUF2423" evidence="2">
    <location>
        <begin position="1"/>
        <end position="46"/>
    </location>
</feature>
<feature type="compositionally biased region" description="Basic and acidic residues" evidence="1">
    <location>
        <begin position="84"/>
        <end position="96"/>
    </location>
</feature>
<name>A0A316VJQ0_9BASI</name>
<dbReference type="GeneID" id="37022713"/>
<accession>A0A316VJQ0</accession>
<dbReference type="RefSeq" id="XP_025356553.1">
    <property type="nucleotide sequence ID" value="XM_025500932.1"/>
</dbReference>
<dbReference type="PANTHER" id="PTHR28219">
    <property type="entry name" value="UPF0642 PROTEIN YBL028C"/>
    <property type="match status" value="1"/>
</dbReference>
<dbReference type="FunCoup" id="A0A316VJQ0">
    <property type="interactions" value="5"/>
</dbReference>
<evidence type="ECO:0000256" key="1">
    <source>
        <dbReference type="SAM" id="MobiDB-lite"/>
    </source>
</evidence>
<evidence type="ECO:0000259" key="2">
    <source>
        <dbReference type="Pfam" id="PF10338"/>
    </source>
</evidence>
<dbReference type="GO" id="GO:0030687">
    <property type="term" value="C:preribosome, large subunit precursor"/>
    <property type="evidence" value="ECO:0007669"/>
    <property type="project" value="TreeGrafter"/>
</dbReference>